<comment type="catalytic activity">
    <reaction evidence="8">
        <text>fluoride(in) = fluoride(out)</text>
        <dbReference type="Rhea" id="RHEA:76159"/>
        <dbReference type="ChEBI" id="CHEBI:17051"/>
    </reaction>
    <physiologicalReaction direction="left-to-right" evidence="8">
        <dbReference type="Rhea" id="RHEA:76160"/>
    </physiologicalReaction>
</comment>
<evidence type="ECO:0000256" key="3">
    <source>
        <dbReference type="ARBA" id="ARBA00022692"/>
    </source>
</evidence>
<reference evidence="11" key="1">
    <citation type="submission" date="2014-06" db="EMBL/GenBank/DDBJ databases">
        <authorList>
            <person name="Berube P.M."/>
        </authorList>
    </citation>
    <scope>NUCLEOTIDE SEQUENCE</scope>
    <source>
        <strain evidence="11">P0903-H212</strain>
    </source>
</reference>
<dbReference type="InterPro" id="IPR003691">
    <property type="entry name" value="FluC"/>
</dbReference>
<comment type="similarity">
    <text evidence="7 10">Belongs to the fluoride channel Fluc/FEX (TC 1.A.43) family.</text>
</comment>
<keyword evidence="10" id="KW-0813">Transport</keyword>
<feature type="transmembrane region" description="Helical" evidence="10">
    <location>
        <begin position="72"/>
        <end position="95"/>
    </location>
</feature>
<dbReference type="AlphaFoldDB" id="A0A0D5A346"/>
<sequence>MAIFDLFQDILLVSFGAILGANIRFFIYKQFEKLNFSKSLSISIINSFSSFLLGFFISFQTRISSYNFSYQLLLLISIGLLGSLSTFSAFVDELFNLFMQYKFYRALKLFCISLISGIIALGFGLFLGN</sequence>
<feature type="transmembrane region" description="Helical" evidence="10">
    <location>
        <begin position="107"/>
        <end position="127"/>
    </location>
</feature>
<comment type="function">
    <text evidence="9 10">Fluoride-specific ion channel. Important for reducing fluoride concentration in the cell, thus reducing its toxicity.</text>
</comment>
<dbReference type="HAMAP" id="MF_00454">
    <property type="entry name" value="FluC"/>
    <property type="match status" value="1"/>
</dbReference>
<dbReference type="GO" id="GO:0062054">
    <property type="term" value="F:fluoride channel activity"/>
    <property type="evidence" value="ECO:0007669"/>
    <property type="project" value="UniProtKB-UniRule"/>
</dbReference>
<keyword evidence="10" id="KW-0406">Ion transport</keyword>
<evidence type="ECO:0000256" key="5">
    <source>
        <dbReference type="ARBA" id="ARBA00023136"/>
    </source>
</evidence>
<comment type="activity regulation">
    <text evidence="10">Na(+) is not transported, but it plays an essential structural role and its presence is essential for fluoride channel function.</text>
</comment>
<evidence type="ECO:0000256" key="1">
    <source>
        <dbReference type="ARBA" id="ARBA00004651"/>
    </source>
</evidence>
<keyword evidence="2 10" id="KW-1003">Cell membrane</keyword>
<feature type="transmembrane region" description="Helical" evidence="10">
    <location>
        <begin position="6"/>
        <end position="27"/>
    </location>
</feature>
<dbReference type="GO" id="GO:0140114">
    <property type="term" value="P:cellular detoxification of fluoride"/>
    <property type="evidence" value="ECO:0007669"/>
    <property type="project" value="UniProtKB-UniRule"/>
</dbReference>
<keyword evidence="4 10" id="KW-1133">Transmembrane helix</keyword>
<dbReference type="PANTHER" id="PTHR28259:SF1">
    <property type="entry name" value="FLUORIDE EXPORT PROTEIN 1-RELATED"/>
    <property type="match status" value="1"/>
</dbReference>
<accession>A0A0D5A346</accession>
<organism evidence="11">
    <name type="scientific">Prochlorococcus marinus str. P0903-H212</name>
    <dbReference type="NCBI Taxonomy" id="1622208"/>
    <lineage>
        <taxon>Bacteria</taxon>
        <taxon>Bacillati</taxon>
        <taxon>Cyanobacteriota</taxon>
        <taxon>Cyanophyceae</taxon>
        <taxon>Synechococcales</taxon>
        <taxon>Prochlorococcaceae</taxon>
        <taxon>Prochlorococcus</taxon>
    </lineage>
</organism>
<evidence type="ECO:0000313" key="11">
    <source>
        <dbReference type="EMBL" id="AJW30947.1"/>
    </source>
</evidence>
<keyword evidence="10" id="KW-0479">Metal-binding</keyword>
<evidence type="ECO:0000256" key="9">
    <source>
        <dbReference type="ARBA" id="ARBA00049940"/>
    </source>
</evidence>
<evidence type="ECO:0000256" key="7">
    <source>
        <dbReference type="ARBA" id="ARBA00035120"/>
    </source>
</evidence>
<protein>
    <recommendedName>
        <fullName evidence="10">Fluoride-specific ion channel FluC</fullName>
    </recommendedName>
</protein>
<keyword evidence="5 10" id="KW-0472">Membrane</keyword>
<dbReference type="Pfam" id="PF02537">
    <property type="entry name" value="CRCB"/>
    <property type="match status" value="1"/>
</dbReference>
<gene>
    <name evidence="10" type="primary">fluC</name>
    <name evidence="10" type="synonym">crcB</name>
    <name evidence="11" type="ORF">FA03_0115</name>
</gene>
<feature type="binding site" evidence="10">
    <location>
        <position position="85"/>
    </location>
    <ligand>
        <name>Na(+)</name>
        <dbReference type="ChEBI" id="CHEBI:29101"/>
        <note>structural</note>
    </ligand>
</feature>
<name>A0A0D5A346_PROMR</name>
<comment type="subcellular location">
    <subcellularLocation>
        <location evidence="1 10">Cell membrane</location>
        <topology evidence="1 10">Multi-pass membrane protein</topology>
    </subcellularLocation>
</comment>
<dbReference type="GO" id="GO:0046872">
    <property type="term" value="F:metal ion binding"/>
    <property type="evidence" value="ECO:0007669"/>
    <property type="project" value="UniProtKB-KW"/>
</dbReference>
<dbReference type="EMBL" id="KJ947871">
    <property type="protein sequence ID" value="AJW30947.1"/>
    <property type="molecule type" value="Genomic_DNA"/>
</dbReference>
<evidence type="ECO:0000256" key="10">
    <source>
        <dbReference type="HAMAP-Rule" id="MF_00454"/>
    </source>
</evidence>
<proteinExistence type="inferred from homology"/>
<evidence type="ECO:0000256" key="6">
    <source>
        <dbReference type="ARBA" id="ARBA00023303"/>
    </source>
</evidence>
<dbReference type="PANTHER" id="PTHR28259">
    <property type="entry name" value="FLUORIDE EXPORT PROTEIN 1-RELATED"/>
    <property type="match status" value="1"/>
</dbReference>
<keyword evidence="3 10" id="KW-0812">Transmembrane</keyword>
<dbReference type="GO" id="GO:0005886">
    <property type="term" value="C:plasma membrane"/>
    <property type="evidence" value="ECO:0007669"/>
    <property type="project" value="UniProtKB-SubCell"/>
</dbReference>
<evidence type="ECO:0000256" key="4">
    <source>
        <dbReference type="ARBA" id="ARBA00022989"/>
    </source>
</evidence>
<feature type="binding site" evidence="10">
    <location>
        <position position="82"/>
    </location>
    <ligand>
        <name>Na(+)</name>
        <dbReference type="ChEBI" id="CHEBI:29101"/>
        <note>structural</note>
    </ligand>
</feature>
<evidence type="ECO:0000256" key="8">
    <source>
        <dbReference type="ARBA" id="ARBA00035585"/>
    </source>
</evidence>
<keyword evidence="6 10" id="KW-0407">Ion channel</keyword>
<keyword evidence="10" id="KW-0915">Sodium</keyword>
<feature type="transmembrane region" description="Helical" evidence="10">
    <location>
        <begin position="39"/>
        <end position="60"/>
    </location>
</feature>
<evidence type="ECO:0000256" key="2">
    <source>
        <dbReference type="ARBA" id="ARBA00022475"/>
    </source>
</evidence>